<accession>A0A5C4LNB4</accession>
<proteinExistence type="predicted"/>
<sequence length="151" mass="16753">MSALLDDLRGTGRESAAHQTLKRIGRDWMWAEGAYDAENEVECLTGRADAYSQERQWVLEVGSTEIGRLLKAMEFAGCYAEPMHRFTLLPFQPVRWADGSPRGVLAVDISCDADLCREMWGHHWAAMERAANSFSCKGRRSPASSSQGGQG</sequence>
<comment type="caution">
    <text evidence="1">The sequence shown here is derived from an EMBL/GenBank/DDBJ whole genome shotgun (WGS) entry which is preliminary data.</text>
</comment>
<gene>
    <name evidence="1" type="ORF">FF100_05085</name>
</gene>
<dbReference type="AlphaFoldDB" id="A0A5C4LNB4"/>
<dbReference type="RefSeq" id="WP_139034492.1">
    <property type="nucleotide sequence ID" value="NZ_VDDA01000002.1"/>
</dbReference>
<keyword evidence="2" id="KW-1185">Reference proteome</keyword>
<name>A0A5C4LNB4_9HYPH</name>
<reference evidence="1 2" key="1">
    <citation type="submission" date="2019-06" db="EMBL/GenBank/DDBJ databases">
        <title>Genome of Methylobacterium sp. 17Sr1-39.</title>
        <authorList>
            <person name="Seo T."/>
        </authorList>
    </citation>
    <scope>NUCLEOTIDE SEQUENCE [LARGE SCALE GENOMIC DNA]</scope>
    <source>
        <strain evidence="1 2">17Sr1-39</strain>
    </source>
</reference>
<dbReference type="OrthoDB" id="10002288at2"/>
<organism evidence="1 2">
    <name type="scientific">Methylobacterium terricola</name>
    <dbReference type="NCBI Taxonomy" id="2583531"/>
    <lineage>
        <taxon>Bacteria</taxon>
        <taxon>Pseudomonadati</taxon>
        <taxon>Pseudomonadota</taxon>
        <taxon>Alphaproteobacteria</taxon>
        <taxon>Hyphomicrobiales</taxon>
        <taxon>Methylobacteriaceae</taxon>
        <taxon>Methylobacterium</taxon>
    </lineage>
</organism>
<evidence type="ECO:0000313" key="2">
    <source>
        <dbReference type="Proteomes" id="UP000305267"/>
    </source>
</evidence>
<dbReference type="Proteomes" id="UP000305267">
    <property type="component" value="Unassembled WGS sequence"/>
</dbReference>
<dbReference type="EMBL" id="VDDA01000002">
    <property type="protein sequence ID" value="TNC14951.1"/>
    <property type="molecule type" value="Genomic_DNA"/>
</dbReference>
<evidence type="ECO:0000313" key="1">
    <source>
        <dbReference type="EMBL" id="TNC14951.1"/>
    </source>
</evidence>
<protein>
    <submittedName>
        <fullName evidence="1">Uncharacterized protein</fullName>
    </submittedName>
</protein>